<keyword evidence="2" id="KW-0472">Membrane</keyword>
<protein>
    <submittedName>
        <fullName evidence="3">Uncharacterized protein</fullName>
    </submittedName>
</protein>
<reference evidence="3" key="1">
    <citation type="submission" date="2018-05" db="EMBL/GenBank/DDBJ databases">
        <title>Draft genome of Mucuna pruriens seed.</title>
        <authorList>
            <person name="Nnadi N.E."/>
            <person name="Vos R."/>
            <person name="Hasami M.H."/>
            <person name="Devisetty U.K."/>
            <person name="Aguiy J.C."/>
        </authorList>
    </citation>
    <scope>NUCLEOTIDE SEQUENCE [LARGE SCALE GENOMIC DNA]</scope>
    <source>
        <strain evidence="3">JCA_2017</strain>
    </source>
</reference>
<keyword evidence="2" id="KW-0812">Transmembrane</keyword>
<comment type="caution">
    <text evidence="3">The sequence shown here is derived from an EMBL/GenBank/DDBJ whole genome shotgun (WGS) entry which is preliminary data.</text>
</comment>
<evidence type="ECO:0000256" key="1">
    <source>
        <dbReference type="SAM" id="MobiDB-lite"/>
    </source>
</evidence>
<evidence type="ECO:0000256" key="2">
    <source>
        <dbReference type="SAM" id="Phobius"/>
    </source>
</evidence>
<proteinExistence type="predicted"/>
<feature type="compositionally biased region" description="Basic residues" evidence="1">
    <location>
        <begin position="44"/>
        <end position="58"/>
    </location>
</feature>
<dbReference type="EMBL" id="QJKJ01016719">
    <property type="protein sequence ID" value="RDX60617.1"/>
    <property type="molecule type" value="Genomic_DNA"/>
</dbReference>
<gene>
    <name evidence="3" type="ORF">CR513_61226</name>
</gene>
<evidence type="ECO:0000313" key="4">
    <source>
        <dbReference type="Proteomes" id="UP000257109"/>
    </source>
</evidence>
<dbReference type="PANTHER" id="PTHR35831:SF2">
    <property type="entry name" value="OS01G0642200 PROTEIN"/>
    <property type="match status" value="1"/>
</dbReference>
<feature type="transmembrane region" description="Helical" evidence="2">
    <location>
        <begin position="76"/>
        <end position="99"/>
    </location>
</feature>
<feature type="compositionally biased region" description="Basic and acidic residues" evidence="1">
    <location>
        <begin position="1"/>
        <end position="11"/>
    </location>
</feature>
<feature type="compositionally biased region" description="Low complexity" evidence="1">
    <location>
        <begin position="29"/>
        <end position="43"/>
    </location>
</feature>
<dbReference type="AlphaFoldDB" id="A0A371E3Q7"/>
<accession>A0A371E3Q7</accession>
<dbReference type="OrthoDB" id="1426816at2759"/>
<sequence>MASLKAEKPIEKSCCSQPSAGQVKKESAAKPSSGTPKAPASKPAPKKTSSHQLRKKASSNKIVGNMGRVNKDSVTYGALPPGLSVVLLPIMLASLSFALSSCNYKLPSPNK</sequence>
<name>A0A371E3Q7_MUCPR</name>
<keyword evidence="2" id="KW-1133">Transmembrane helix</keyword>
<keyword evidence="4" id="KW-1185">Reference proteome</keyword>
<dbReference type="PANTHER" id="PTHR35831">
    <property type="entry name" value="OS01G0642200 PROTEIN"/>
    <property type="match status" value="1"/>
</dbReference>
<feature type="region of interest" description="Disordered" evidence="1">
    <location>
        <begin position="1"/>
        <end position="66"/>
    </location>
</feature>
<dbReference type="Proteomes" id="UP000257109">
    <property type="component" value="Unassembled WGS sequence"/>
</dbReference>
<organism evidence="3 4">
    <name type="scientific">Mucuna pruriens</name>
    <name type="common">Velvet bean</name>
    <name type="synonym">Dolichos pruriens</name>
    <dbReference type="NCBI Taxonomy" id="157652"/>
    <lineage>
        <taxon>Eukaryota</taxon>
        <taxon>Viridiplantae</taxon>
        <taxon>Streptophyta</taxon>
        <taxon>Embryophyta</taxon>
        <taxon>Tracheophyta</taxon>
        <taxon>Spermatophyta</taxon>
        <taxon>Magnoliopsida</taxon>
        <taxon>eudicotyledons</taxon>
        <taxon>Gunneridae</taxon>
        <taxon>Pentapetalae</taxon>
        <taxon>rosids</taxon>
        <taxon>fabids</taxon>
        <taxon>Fabales</taxon>
        <taxon>Fabaceae</taxon>
        <taxon>Papilionoideae</taxon>
        <taxon>50 kb inversion clade</taxon>
        <taxon>NPAAA clade</taxon>
        <taxon>indigoferoid/millettioid clade</taxon>
        <taxon>Phaseoleae</taxon>
        <taxon>Mucuna</taxon>
    </lineage>
</organism>
<evidence type="ECO:0000313" key="3">
    <source>
        <dbReference type="EMBL" id="RDX60617.1"/>
    </source>
</evidence>